<dbReference type="FunFam" id="1.20.1150.12:FF:000001">
    <property type="entry name" value="Endoplasmic reticulum resident protein 29"/>
    <property type="match status" value="1"/>
</dbReference>
<dbReference type="OrthoDB" id="417262at2759"/>
<dbReference type="Gene3D" id="1.20.1150.12">
    <property type="entry name" value="Endoplasmic reticulum resident protein 29, C-terminal domain"/>
    <property type="match status" value="1"/>
</dbReference>
<sequence length="256" mass="29488">MRHLSSAVTLVVSMVLQMMSALDALSGSVVLDSFTFDKIVTKFKTSLVKFDIQYPYGEKHEEFEKVSQMAKSIGDIVMAEVGVQEFGEKQNMDLMNKYGITKDDFPVLKLFIGGDVENPIHFDDEFKSDPIIRFIRRHSGVRIPLENCLPEFDDISQRFMGPETSDRQRRDLLNESQQRLQELTNSEHKKWADVYIQFMTKVIEKGDQFIDSETQRLNGIVSQKLAENKRKEIKGKLNILLSFATNRPQNDLKSEL</sequence>
<name>A0A7R9M658_9ACAR</name>
<dbReference type="EMBL" id="OC922617">
    <property type="protein sequence ID" value="CAD7654309.1"/>
    <property type="molecule type" value="Genomic_DNA"/>
</dbReference>
<dbReference type="GO" id="GO:0009306">
    <property type="term" value="P:protein secretion"/>
    <property type="evidence" value="ECO:0007669"/>
    <property type="project" value="InterPro"/>
</dbReference>
<dbReference type="AlphaFoldDB" id="A0A7R9M658"/>
<protein>
    <recommendedName>
        <fullName evidence="1">Endoplasmic reticulum resident protein 29</fullName>
    </recommendedName>
</protein>
<dbReference type="InterPro" id="IPR012883">
    <property type="entry name" value="ERp29_N"/>
</dbReference>
<dbReference type="GO" id="GO:0005788">
    <property type="term" value="C:endoplasmic reticulum lumen"/>
    <property type="evidence" value="ECO:0007669"/>
    <property type="project" value="InterPro"/>
</dbReference>
<feature type="chain" id="PRO_5036211462" description="Endoplasmic reticulum resident protein 29" evidence="3">
    <location>
        <begin position="25"/>
        <end position="256"/>
    </location>
</feature>
<keyword evidence="2" id="KW-0256">Endoplasmic reticulum</keyword>
<dbReference type="Pfam" id="PF07912">
    <property type="entry name" value="ERp29_N"/>
    <property type="match status" value="1"/>
</dbReference>
<evidence type="ECO:0000256" key="3">
    <source>
        <dbReference type="SAM" id="SignalP"/>
    </source>
</evidence>
<dbReference type="Pfam" id="PF07749">
    <property type="entry name" value="ERp29"/>
    <property type="match status" value="1"/>
</dbReference>
<reference evidence="6" key="1">
    <citation type="submission" date="2020-11" db="EMBL/GenBank/DDBJ databases">
        <authorList>
            <person name="Tran Van P."/>
        </authorList>
    </citation>
    <scope>NUCLEOTIDE SEQUENCE</scope>
</reference>
<evidence type="ECO:0000256" key="1">
    <source>
        <dbReference type="ARBA" id="ARBA00014173"/>
    </source>
</evidence>
<dbReference type="InterPro" id="IPR016855">
    <property type="entry name" value="ERp29"/>
</dbReference>
<accession>A0A7R9M658</accession>
<dbReference type="InterPro" id="IPR011679">
    <property type="entry name" value="ERp29_C"/>
</dbReference>
<keyword evidence="7" id="KW-1185">Reference proteome</keyword>
<dbReference type="PANTHER" id="PTHR12211:SF0">
    <property type="entry name" value="ENDOPLASMIC RETICULUM RESIDENT PROTEIN 29"/>
    <property type="match status" value="1"/>
</dbReference>
<dbReference type="SUPFAM" id="SSF52833">
    <property type="entry name" value="Thioredoxin-like"/>
    <property type="match status" value="1"/>
</dbReference>
<dbReference type="SUPFAM" id="SSF47933">
    <property type="entry name" value="ERP29 C domain-like"/>
    <property type="match status" value="1"/>
</dbReference>
<dbReference type="Gene3D" id="3.40.30.10">
    <property type="entry name" value="Glutaredoxin"/>
    <property type="match status" value="1"/>
</dbReference>
<keyword evidence="3" id="KW-0732">Signal</keyword>
<dbReference type="Proteomes" id="UP000728032">
    <property type="component" value="Unassembled WGS sequence"/>
</dbReference>
<organism evidence="6">
    <name type="scientific">Oppiella nova</name>
    <dbReference type="NCBI Taxonomy" id="334625"/>
    <lineage>
        <taxon>Eukaryota</taxon>
        <taxon>Metazoa</taxon>
        <taxon>Ecdysozoa</taxon>
        <taxon>Arthropoda</taxon>
        <taxon>Chelicerata</taxon>
        <taxon>Arachnida</taxon>
        <taxon>Acari</taxon>
        <taxon>Acariformes</taxon>
        <taxon>Sarcoptiformes</taxon>
        <taxon>Oribatida</taxon>
        <taxon>Brachypylina</taxon>
        <taxon>Oppioidea</taxon>
        <taxon>Oppiidae</taxon>
        <taxon>Oppiella</taxon>
    </lineage>
</organism>
<dbReference type="EMBL" id="CAJPVJ010007792">
    <property type="protein sequence ID" value="CAG2171496.1"/>
    <property type="molecule type" value="Genomic_DNA"/>
</dbReference>
<dbReference type="FunFam" id="3.40.30.10:FF:000133">
    <property type="entry name" value="Endoplasmic reticulum resident protein 29"/>
    <property type="match status" value="1"/>
</dbReference>
<proteinExistence type="predicted"/>
<dbReference type="InterPro" id="IPR036356">
    <property type="entry name" value="ERp29_C_sf"/>
</dbReference>
<feature type="domain" description="Endoplasmic reticulum resident protein 29 C-terminal" evidence="4">
    <location>
        <begin position="148"/>
        <end position="243"/>
    </location>
</feature>
<evidence type="ECO:0000256" key="2">
    <source>
        <dbReference type="ARBA" id="ARBA00022824"/>
    </source>
</evidence>
<evidence type="ECO:0000313" key="7">
    <source>
        <dbReference type="Proteomes" id="UP000728032"/>
    </source>
</evidence>
<dbReference type="PANTHER" id="PTHR12211">
    <property type="entry name" value="ENDOPLASMIC RETICULUM PROTEIN ERP29"/>
    <property type="match status" value="1"/>
</dbReference>
<gene>
    <name evidence="6" type="ORF">ONB1V03_LOCUS10956</name>
</gene>
<evidence type="ECO:0000259" key="5">
    <source>
        <dbReference type="Pfam" id="PF07912"/>
    </source>
</evidence>
<dbReference type="InterPro" id="IPR036249">
    <property type="entry name" value="Thioredoxin-like_sf"/>
</dbReference>
<feature type="domain" description="ERp29 N-terminal" evidence="5">
    <location>
        <begin position="26"/>
        <end position="143"/>
    </location>
</feature>
<evidence type="ECO:0000259" key="4">
    <source>
        <dbReference type="Pfam" id="PF07749"/>
    </source>
</evidence>
<evidence type="ECO:0000313" key="6">
    <source>
        <dbReference type="EMBL" id="CAD7654309.1"/>
    </source>
</evidence>
<dbReference type="CDD" id="cd00238">
    <property type="entry name" value="ERp29c"/>
    <property type="match status" value="1"/>
</dbReference>
<feature type="signal peptide" evidence="3">
    <location>
        <begin position="1"/>
        <end position="24"/>
    </location>
</feature>